<feature type="chain" id="PRO_5014779125" evidence="2">
    <location>
        <begin position="22"/>
        <end position="122"/>
    </location>
</feature>
<protein>
    <submittedName>
        <fullName evidence="3">Putative secreted peptide</fullName>
    </submittedName>
</protein>
<feature type="region of interest" description="Disordered" evidence="1">
    <location>
        <begin position="81"/>
        <end position="100"/>
    </location>
</feature>
<name>A0A2M3ZN66_9DIPT</name>
<keyword evidence="2" id="KW-0732">Signal</keyword>
<reference evidence="3" key="1">
    <citation type="submission" date="2018-01" db="EMBL/GenBank/DDBJ databases">
        <title>An insight into the sialome of Amazonian anophelines.</title>
        <authorList>
            <person name="Ribeiro J.M."/>
            <person name="Scarpassa V."/>
            <person name="Calvo E."/>
        </authorList>
    </citation>
    <scope>NUCLEOTIDE SEQUENCE</scope>
    <source>
        <tissue evidence="3">Salivary glands</tissue>
    </source>
</reference>
<feature type="signal peptide" evidence="2">
    <location>
        <begin position="1"/>
        <end position="21"/>
    </location>
</feature>
<dbReference type="AlphaFoldDB" id="A0A2M3ZN66"/>
<sequence length="122" mass="14210">MFLLLLLLLLLALSLISRRLAWCLATRYSLSLSRSHSQLLGSRRHRRRRRRLLRASKRDSRPAVQVCAWLTVPRTIPVRRSRKRDATRVATPETAHTHTRARDWRVTSLGRWLTKGSASFSN</sequence>
<accession>A0A2M3ZN66</accession>
<evidence type="ECO:0000256" key="2">
    <source>
        <dbReference type="SAM" id="SignalP"/>
    </source>
</evidence>
<proteinExistence type="predicted"/>
<dbReference type="EMBL" id="GGFM01009192">
    <property type="protein sequence ID" value="MBW29943.1"/>
    <property type="molecule type" value="Transcribed_RNA"/>
</dbReference>
<evidence type="ECO:0000256" key="1">
    <source>
        <dbReference type="SAM" id="MobiDB-lite"/>
    </source>
</evidence>
<organism evidence="3">
    <name type="scientific">Anopheles braziliensis</name>
    <dbReference type="NCBI Taxonomy" id="58242"/>
    <lineage>
        <taxon>Eukaryota</taxon>
        <taxon>Metazoa</taxon>
        <taxon>Ecdysozoa</taxon>
        <taxon>Arthropoda</taxon>
        <taxon>Hexapoda</taxon>
        <taxon>Insecta</taxon>
        <taxon>Pterygota</taxon>
        <taxon>Neoptera</taxon>
        <taxon>Endopterygota</taxon>
        <taxon>Diptera</taxon>
        <taxon>Nematocera</taxon>
        <taxon>Culicoidea</taxon>
        <taxon>Culicidae</taxon>
        <taxon>Anophelinae</taxon>
        <taxon>Anopheles</taxon>
    </lineage>
</organism>
<evidence type="ECO:0000313" key="3">
    <source>
        <dbReference type="EMBL" id="MBW29943.1"/>
    </source>
</evidence>